<feature type="region of interest" description="Disordered" evidence="1">
    <location>
        <begin position="1"/>
        <end position="27"/>
    </location>
</feature>
<dbReference type="EMBL" id="UINC01051752">
    <property type="protein sequence ID" value="SVB66283.1"/>
    <property type="molecule type" value="Genomic_DNA"/>
</dbReference>
<accession>A0A382FVI7</accession>
<gene>
    <name evidence="2" type="ORF">METZ01_LOCUS219137</name>
</gene>
<reference evidence="2" key="1">
    <citation type="submission" date="2018-05" db="EMBL/GenBank/DDBJ databases">
        <authorList>
            <person name="Lanie J.A."/>
            <person name="Ng W.-L."/>
            <person name="Kazmierczak K.M."/>
            <person name="Andrzejewski T.M."/>
            <person name="Davidsen T.M."/>
            <person name="Wayne K.J."/>
            <person name="Tettelin H."/>
            <person name="Glass J.I."/>
            <person name="Rusch D."/>
            <person name="Podicherti R."/>
            <person name="Tsui H.-C.T."/>
            <person name="Winkler M.E."/>
        </authorList>
    </citation>
    <scope>NUCLEOTIDE SEQUENCE</scope>
</reference>
<dbReference type="Gene3D" id="3.40.50.10320">
    <property type="entry name" value="LmbE-like"/>
    <property type="match status" value="1"/>
</dbReference>
<dbReference type="AlphaFoldDB" id="A0A382FVI7"/>
<evidence type="ECO:0008006" key="3">
    <source>
        <dbReference type="Google" id="ProtNLM"/>
    </source>
</evidence>
<dbReference type="SUPFAM" id="SSF102588">
    <property type="entry name" value="LmbE-like"/>
    <property type="match status" value="1"/>
</dbReference>
<evidence type="ECO:0000256" key="1">
    <source>
        <dbReference type="SAM" id="MobiDB-lite"/>
    </source>
</evidence>
<feature type="compositionally biased region" description="Basic and acidic residues" evidence="1">
    <location>
        <begin position="1"/>
        <end position="11"/>
    </location>
</feature>
<feature type="non-terminal residue" evidence="2">
    <location>
        <position position="212"/>
    </location>
</feature>
<dbReference type="Pfam" id="PF02585">
    <property type="entry name" value="PIG-L"/>
    <property type="match status" value="1"/>
</dbReference>
<dbReference type="InterPro" id="IPR003737">
    <property type="entry name" value="GlcNAc_PI_deacetylase-related"/>
</dbReference>
<dbReference type="PANTHER" id="PTHR12993:SF28">
    <property type="entry name" value="LMBE FAMILY PROTEIN"/>
    <property type="match status" value="1"/>
</dbReference>
<sequence length="212" mass="23544">MARLDSLEKCHRSVAHSSSGQGHRPLKAEITGSNPVCATTNLFLISNSLTALESVRLLSCTVHCVYNHPQSLIGVQHHRKDIMEQSSSANPNRAMIIIAHPDDGEYMAAGTLSKWAKAGTEVTYVLCTSGDKGTSDPNVKPTDLAAIREVEQQNAANVVGAKNVVFLRYLDGILQNTLELRKDLVKQIRRYQPDIVFCQDPTRRYSDWYINH</sequence>
<evidence type="ECO:0000313" key="2">
    <source>
        <dbReference type="EMBL" id="SVB66283.1"/>
    </source>
</evidence>
<dbReference type="GO" id="GO:0016811">
    <property type="term" value="F:hydrolase activity, acting on carbon-nitrogen (but not peptide) bonds, in linear amides"/>
    <property type="evidence" value="ECO:0007669"/>
    <property type="project" value="TreeGrafter"/>
</dbReference>
<dbReference type="PANTHER" id="PTHR12993">
    <property type="entry name" value="N-ACETYLGLUCOSAMINYL-PHOSPHATIDYLINOSITOL DE-N-ACETYLASE-RELATED"/>
    <property type="match status" value="1"/>
</dbReference>
<protein>
    <recommendedName>
        <fullName evidence="3">PIG-L family deacetylase</fullName>
    </recommendedName>
</protein>
<dbReference type="InterPro" id="IPR024078">
    <property type="entry name" value="LmbE-like_dom_sf"/>
</dbReference>
<proteinExistence type="predicted"/>
<name>A0A382FVI7_9ZZZZ</name>
<organism evidence="2">
    <name type="scientific">marine metagenome</name>
    <dbReference type="NCBI Taxonomy" id="408172"/>
    <lineage>
        <taxon>unclassified sequences</taxon>
        <taxon>metagenomes</taxon>
        <taxon>ecological metagenomes</taxon>
    </lineage>
</organism>